<accession>A0A3S0ZVH0</accession>
<sequence>VVVARVIQVMTNCRSEQNAQVLCRHPLPELAQVDHTVHHLRHAEAVPEVVERVVPVVLLDAQLLAQAQRGHDRVNVELLHQAELVVHMLQQTQHL</sequence>
<comment type="caution">
    <text evidence="1">The sequence shown here is derived from an EMBL/GenBank/DDBJ whole genome shotgun (WGS) entry which is preliminary data.</text>
</comment>
<feature type="non-terminal residue" evidence="1">
    <location>
        <position position="95"/>
    </location>
</feature>
<dbReference type="AlphaFoldDB" id="A0A3S0ZVH0"/>
<dbReference type="Proteomes" id="UP000271974">
    <property type="component" value="Unassembled WGS sequence"/>
</dbReference>
<reference evidence="1 2" key="1">
    <citation type="submission" date="2019-01" db="EMBL/GenBank/DDBJ databases">
        <title>A draft genome assembly of the solar-powered sea slug Elysia chlorotica.</title>
        <authorList>
            <person name="Cai H."/>
            <person name="Li Q."/>
            <person name="Fang X."/>
            <person name="Li J."/>
            <person name="Curtis N.E."/>
            <person name="Altenburger A."/>
            <person name="Shibata T."/>
            <person name="Feng M."/>
            <person name="Maeda T."/>
            <person name="Schwartz J.A."/>
            <person name="Shigenobu S."/>
            <person name="Lundholm N."/>
            <person name="Nishiyama T."/>
            <person name="Yang H."/>
            <person name="Hasebe M."/>
            <person name="Li S."/>
            <person name="Pierce S.K."/>
            <person name="Wang J."/>
        </authorList>
    </citation>
    <scope>NUCLEOTIDE SEQUENCE [LARGE SCALE GENOMIC DNA]</scope>
    <source>
        <strain evidence="1">EC2010</strain>
        <tissue evidence="1">Whole organism of an adult</tissue>
    </source>
</reference>
<evidence type="ECO:0000313" key="1">
    <source>
        <dbReference type="EMBL" id="RUS83928.1"/>
    </source>
</evidence>
<protein>
    <submittedName>
        <fullName evidence="1">Uncharacterized protein</fullName>
    </submittedName>
</protein>
<name>A0A3S0ZVH0_ELYCH</name>
<feature type="non-terminal residue" evidence="1">
    <location>
        <position position="1"/>
    </location>
</feature>
<gene>
    <name evidence="1" type="ORF">EGW08_008342</name>
</gene>
<evidence type="ECO:0000313" key="2">
    <source>
        <dbReference type="Proteomes" id="UP000271974"/>
    </source>
</evidence>
<keyword evidence="2" id="KW-1185">Reference proteome</keyword>
<dbReference type="EMBL" id="RQTK01000225">
    <property type="protein sequence ID" value="RUS83928.1"/>
    <property type="molecule type" value="Genomic_DNA"/>
</dbReference>
<organism evidence="1 2">
    <name type="scientific">Elysia chlorotica</name>
    <name type="common">Eastern emerald elysia</name>
    <name type="synonym">Sea slug</name>
    <dbReference type="NCBI Taxonomy" id="188477"/>
    <lineage>
        <taxon>Eukaryota</taxon>
        <taxon>Metazoa</taxon>
        <taxon>Spiralia</taxon>
        <taxon>Lophotrochozoa</taxon>
        <taxon>Mollusca</taxon>
        <taxon>Gastropoda</taxon>
        <taxon>Heterobranchia</taxon>
        <taxon>Euthyneura</taxon>
        <taxon>Panpulmonata</taxon>
        <taxon>Sacoglossa</taxon>
        <taxon>Placobranchoidea</taxon>
        <taxon>Plakobranchidae</taxon>
        <taxon>Elysia</taxon>
    </lineage>
</organism>
<proteinExistence type="predicted"/>